<keyword evidence="6 7" id="KW-0067">ATP-binding</keyword>
<keyword evidence="8" id="KW-0812">Transmembrane</keyword>
<keyword evidence="4 7" id="KW-0547">Nucleotide-binding</keyword>
<dbReference type="Gene3D" id="1.10.510.10">
    <property type="entry name" value="Transferase(Phosphotransferase) domain 1"/>
    <property type="match status" value="1"/>
</dbReference>
<dbReference type="EMBL" id="CP036276">
    <property type="protein sequence ID" value="QDU41557.1"/>
    <property type="molecule type" value="Genomic_DNA"/>
</dbReference>
<dbReference type="SUPFAM" id="SSF56112">
    <property type="entry name" value="Protein kinase-like (PK-like)"/>
    <property type="match status" value="1"/>
</dbReference>
<dbReference type="PROSITE" id="PS50011">
    <property type="entry name" value="PROTEIN_KINASE_DOM"/>
    <property type="match status" value="1"/>
</dbReference>
<dbReference type="Proteomes" id="UP000319383">
    <property type="component" value="Chromosome"/>
</dbReference>
<name>A0A517ZGE0_9PLAN</name>
<feature type="binding site" evidence="7">
    <location>
        <position position="139"/>
    </location>
    <ligand>
        <name>ATP</name>
        <dbReference type="ChEBI" id="CHEBI:30616"/>
    </ligand>
</feature>
<feature type="transmembrane region" description="Helical" evidence="8">
    <location>
        <begin position="430"/>
        <end position="448"/>
    </location>
</feature>
<keyword evidence="8" id="KW-1133">Transmembrane helix</keyword>
<dbReference type="CDD" id="cd14014">
    <property type="entry name" value="STKc_PknB_like"/>
    <property type="match status" value="1"/>
</dbReference>
<organism evidence="10 11">
    <name type="scientific">Symmachiella dynata</name>
    <dbReference type="NCBI Taxonomy" id="2527995"/>
    <lineage>
        <taxon>Bacteria</taxon>
        <taxon>Pseudomonadati</taxon>
        <taxon>Planctomycetota</taxon>
        <taxon>Planctomycetia</taxon>
        <taxon>Planctomycetales</taxon>
        <taxon>Planctomycetaceae</taxon>
        <taxon>Symmachiella</taxon>
    </lineage>
</organism>
<evidence type="ECO:0000313" key="11">
    <source>
        <dbReference type="Proteomes" id="UP000319383"/>
    </source>
</evidence>
<evidence type="ECO:0000256" key="3">
    <source>
        <dbReference type="ARBA" id="ARBA00022679"/>
    </source>
</evidence>
<keyword evidence="5 10" id="KW-0418">Kinase</keyword>
<dbReference type="InterPro" id="IPR011009">
    <property type="entry name" value="Kinase-like_dom_sf"/>
</dbReference>
<dbReference type="EC" id="2.7.11.1" evidence="1"/>
<dbReference type="AlphaFoldDB" id="A0A517ZGE0"/>
<keyword evidence="8" id="KW-0472">Membrane</keyword>
<proteinExistence type="predicted"/>
<dbReference type="PANTHER" id="PTHR43289">
    <property type="entry name" value="MITOGEN-ACTIVATED PROTEIN KINASE KINASE KINASE 20-RELATED"/>
    <property type="match status" value="1"/>
</dbReference>
<evidence type="ECO:0000256" key="1">
    <source>
        <dbReference type="ARBA" id="ARBA00012513"/>
    </source>
</evidence>
<feature type="transmembrane region" description="Helical" evidence="8">
    <location>
        <begin position="398"/>
        <end position="418"/>
    </location>
</feature>
<dbReference type="SMART" id="SM00220">
    <property type="entry name" value="S_TKc"/>
    <property type="match status" value="1"/>
</dbReference>
<feature type="transmembrane region" description="Helical" evidence="8">
    <location>
        <begin position="495"/>
        <end position="519"/>
    </location>
</feature>
<feature type="transmembrane region" description="Helical" evidence="8">
    <location>
        <begin position="455"/>
        <end position="475"/>
    </location>
</feature>
<dbReference type="GO" id="GO:0004674">
    <property type="term" value="F:protein serine/threonine kinase activity"/>
    <property type="evidence" value="ECO:0007669"/>
    <property type="project" value="UniProtKB-KW"/>
</dbReference>
<evidence type="ECO:0000256" key="5">
    <source>
        <dbReference type="ARBA" id="ARBA00022777"/>
    </source>
</evidence>
<sequence>MSNTDAPSADDSLDPDEELLFARLNAYNDALNRGDYQQQAQLKRDHPDLVELLKCLEGLDSLAPPADDSSQTLVYYEQQHLQTDPPPDNPLNVSESVQLQTGFPRPFGKYELQAELGRGGMGVVYKAWQADLGRAVALKMILSSHLASHDDVHRFYEEAKAAGGLRHSHIVAVHEVGQVHGQHFFAMDFVEGPSLAEALTKRIYAPEKAAAFIVAAAQAIDYLHQHGIVHRDLKPANILIDPEGEPIVTDFGLAKVFNTEENLTRTGTIVGTPSYMAPEQAAGQASSVTAASDVYSLGAILYEMLTGRPPFQEPNPLDTLVQVLEGEPTLPTKLNRHIPRDLELICLRCLEKRPEKRYASANALADDLVRFLKREPVEARPVGLAYQLRRWARREPALVSRLGALLLTILVVQAKYSYNGYDWSFHRDVLVLLGLWGLTAFMFQWMLNQEHLANFARFAWCATDAILLTILLAIVDPPVGPLLIGYPMIIAAAGLFFRVRLVVFTTIVTIMAFAVFAWLRPEEIALIHYGMIYAAVLGVIGFVIAHQVYRVRVLNRYYDSRQ</sequence>
<dbReference type="InterPro" id="IPR017441">
    <property type="entry name" value="Protein_kinase_ATP_BS"/>
</dbReference>
<protein>
    <recommendedName>
        <fullName evidence="1">non-specific serine/threonine protein kinase</fullName>
        <ecNumber evidence="1">2.7.11.1</ecNumber>
    </recommendedName>
</protein>
<dbReference type="GO" id="GO:0005524">
    <property type="term" value="F:ATP binding"/>
    <property type="evidence" value="ECO:0007669"/>
    <property type="project" value="UniProtKB-UniRule"/>
</dbReference>
<accession>A0A517ZGE0</accession>
<dbReference type="InterPro" id="IPR000719">
    <property type="entry name" value="Prot_kinase_dom"/>
</dbReference>
<dbReference type="RefSeq" id="WP_145373585.1">
    <property type="nucleotide sequence ID" value="NZ_CP036276.1"/>
</dbReference>
<keyword evidence="3 10" id="KW-0808">Transferase</keyword>
<evidence type="ECO:0000256" key="2">
    <source>
        <dbReference type="ARBA" id="ARBA00022527"/>
    </source>
</evidence>
<feature type="domain" description="Protein kinase" evidence="9">
    <location>
        <begin position="110"/>
        <end position="372"/>
    </location>
</feature>
<feature type="transmembrane region" description="Helical" evidence="8">
    <location>
        <begin position="526"/>
        <end position="549"/>
    </location>
</feature>
<dbReference type="InterPro" id="IPR008271">
    <property type="entry name" value="Ser/Thr_kinase_AS"/>
</dbReference>
<dbReference type="PROSITE" id="PS00108">
    <property type="entry name" value="PROTEIN_KINASE_ST"/>
    <property type="match status" value="1"/>
</dbReference>
<dbReference type="PROSITE" id="PS00107">
    <property type="entry name" value="PROTEIN_KINASE_ATP"/>
    <property type="match status" value="1"/>
</dbReference>
<reference evidence="10 11" key="1">
    <citation type="submission" date="2019-02" db="EMBL/GenBank/DDBJ databases">
        <title>Deep-cultivation of Planctomycetes and their phenomic and genomic characterization uncovers novel biology.</title>
        <authorList>
            <person name="Wiegand S."/>
            <person name="Jogler M."/>
            <person name="Boedeker C."/>
            <person name="Pinto D."/>
            <person name="Vollmers J."/>
            <person name="Rivas-Marin E."/>
            <person name="Kohn T."/>
            <person name="Peeters S.H."/>
            <person name="Heuer A."/>
            <person name="Rast P."/>
            <person name="Oberbeckmann S."/>
            <person name="Bunk B."/>
            <person name="Jeske O."/>
            <person name="Meyerdierks A."/>
            <person name="Storesund J.E."/>
            <person name="Kallscheuer N."/>
            <person name="Luecker S."/>
            <person name="Lage O.M."/>
            <person name="Pohl T."/>
            <person name="Merkel B.J."/>
            <person name="Hornburger P."/>
            <person name="Mueller R.-W."/>
            <person name="Bruemmer F."/>
            <person name="Labrenz M."/>
            <person name="Spormann A.M."/>
            <person name="Op den Camp H."/>
            <person name="Overmann J."/>
            <person name="Amann R."/>
            <person name="Jetten M.S.M."/>
            <person name="Mascher T."/>
            <person name="Medema M.H."/>
            <person name="Devos D.P."/>
            <person name="Kaster A.-K."/>
            <person name="Ovreas L."/>
            <person name="Rohde M."/>
            <person name="Galperin M.Y."/>
            <person name="Jogler C."/>
        </authorList>
    </citation>
    <scope>NUCLEOTIDE SEQUENCE [LARGE SCALE GENOMIC DNA]</scope>
    <source>
        <strain evidence="10 11">Mal52</strain>
    </source>
</reference>
<keyword evidence="2" id="KW-0723">Serine/threonine-protein kinase</keyword>
<dbReference type="Pfam" id="PF00069">
    <property type="entry name" value="Pkinase"/>
    <property type="match status" value="1"/>
</dbReference>
<evidence type="ECO:0000256" key="8">
    <source>
        <dbReference type="SAM" id="Phobius"/>
    </source>
</evidence>
<evidence type="ECO:0000256" key="7">
    <source>
        <dbReference type="PROSITE-ProRule" id="PRU10141"/>
    </source>
</evidence>
<evidence type="ECO:0000256" key="4">
    <source>
        <dbReference type="ARBA" id="ARBA00022741"/>
    </source>
</evidence>
<dbReference type="PANTHER" id="PTHR43289:SF6">
    <property type="entry name" value="SERINE_THREONINE-PROTEIN KINASE NEKL-3"/>
    <property type="match status" value="1"/>
</dbReference>
<evidence type="ECO:0000256" key="6">
    <source>
        <dbReference type="ARBA" id="ARBA00022840"/>
    </source>
</evidence>
<dbReference type="KEGG" id="sdyn:Mal52_00100"/>
<evidence type="ECO:0000259" key="9">
    <source>
        <dbReference type="PROSITE" id="PS50011"/>
    </source>
</evidence>
<evidence type="ECO:0000313" key="10">
    <source>
        <dbReference type="EMBL" id="QDU41557.1"/>
    </source>
</evidence>
<keyword evidence="11" id="KW-1185">Reference proteome</keyword>
<gene>
    <name evidence="10" type="primary">pknB_1</name>
    <name evidence="10" type="ORF">Mal52_00100</name>
</gene>
<dbReference type="Gene3D" id="3.30.200.20">
    <property type="entry name" value="Phosphorylase Kinase, domain 1"/>
    <property type="match status" value="1"/>
</dbReference>
<dbReference type="FunFam" id="1.10.510.10:FF:000021">
    <property type="entry name" value="Serine/threonine protein kinase"/>
    <property type="match status" value="1"/>
</dbReference>